<keyword evidence="3" id="KW-1185">Reference proteome</keyword>
<accession>A0A9W8EEE5</accession>
<sequence>MSSRPTRHTESRHMRHGPSEYDKLRQAIPQPVQTWVKQWTTPTSDGHAKSARSTYRSYRWTRASKPASFATHLAYSSDEETSTMVADDMAQSRGTQDLDLCLGDIPIPIPASQDPSRDLSPPASAVTPSVSTANEPTSPTPSALVTQAPDTEATTSLPTLASPVADANNEIEAKVSPRLSQEPPSAMETD</sequence>
<evidence type="ECO:0000313" key="2">
    <source>
        <dbReference type="EMBL" id="KAJ1984287.1"/>
    </source>
</evidence>
<feature type="region of interest" description="Disordered" evidence="1">
    <location>
        <begin position="1"/>
        <end position="24"/>
    </location>
</feature>
<reference evidence="2" key="1">
    <citation type="submission" date="2022-07" db="EMBL/GenBank/DDBJ databases">
        <title>Phylogenomic reconstructions and comparative analyses of Kickxellomycotina fungi.</title>
        <authorList>
            <person name="Reynolds N.K."/>
            <person name="Stajich J.E."/>
            <person name="Barry K."/>
            <person name="Grigoriev I.V."/>
            <person name="Crous P."/>
            <person name="Smith M.E."/>
        </authorList>
    </citation>
    <scope>NUCLEOTIDE SEQUENCE</scope>
    <source>
        <strain evidence="2">RSA 567</strain>
    </source>
</reference>
<evidence type="ECO:0000256" key="1">
    <source>
        <dbReference type="SAM" id="MobiDB-lite"/>
    </source>
</evidence>
<dbReference type="AlphaFoldDB" id="A0A9W8EEE5"/>
<evidence type="ECO:0000313" key="3">
    <source>
        <dbReference type="Proteomes" id="UP001151582"/>
    </source>
</evidence>
<feature type="compositionally biased region" description="Low complexity" evidence="1">
    <location>
        <begin position="120"/>
        <end position="133"/>
    </location>
</feature>
<dbReference type="EMBL" id="JANBQB010000024">
    <property type="protein sequence ID" value="KAJ1984287.1"/>
    <property type="molecule type" value="Genomic_DNA"/>
</dbReference>
<feature type="region of interest" description="Disordered" evidence="1">
    <location>
        <begin position="101"/>
        <end position="190"/>
    </location>
</feature>
<protein>
    <submittedName>
        <fullName evidence="2">Uncharacterized protein</fullName>
    </submittedName>
</protein>
<name>A0A9W8EEE5_9FUNG</name>
<feature type="compositionally biased region" description="Polar residues" evidence="1">
    <location>
        <begin position="134"/>
        <end position="159"/>
    </location>
</feature>
<organism evidence="2 3">
    <name type="scientific">Dimargaris verticillata</name>
    <dbReference type="NCBI Taxonomy" id="2761393"/>
    <lineage>
        <taxon>Eukaryota</taxon>
        <taxon>Fungi</taxon>
        <taxon>Fungi incertae sedis</taxon>
        <taxon>Zoopagomycota</taxon>
        <taxon>Kickxellomycotina</taxon>
        <taxon>Dimargaritomycetes</taxon>
        <taxon>Dimargaritales</taxon>
        <taxon>Dimargaritaceae</taxon>
        <taxon>Dimargaris</taxon>
    </lineage>
</organism>
<dbReference type="Proteomes" id="UP001151582">
    <property type="component" value="Unassembled WGS sequence"/>
</dbReference>
<proteinExistence type="predicted"/>
<comment type="caution">
    <text evidence="2">The sequence shown here is derived from an EMBL/GenBank/DDBJ whole genome shotgun (WGS) entry which is preliminary data.</text>
</comment>
<feature type="compositionally biased region" description="Basic and acidic residues" evidence="1">
    <location>
        <begin position="7"/>
        <end position="24"/>
    </location>
</feature>
<gene>
    <name evidence="2" type="ORF">H4R34_000755</name>
</gene>
<dbReference type="OrthoDB" id="2595509at2759"/>